<sequence length="529" mass="59919">CLTHTMGLPPVPQAFPVTPQTSGLMAPCRFEGEVRHLEVVGSIPKEIDGTFYRVMPDPQFPAFIGNDPWFNGDGNVTAFRITDGKAHFKQKFVRTEKFTKEGEAHRALLGKYRNRFTDAVPFKVRSTANTNIVYFRDKLLACKEDSPPYAMDPITLETLGLYDFDGQLPSCTFTAHPKLDPISKEFVCFGYEARGEGTRDVCYFSFNQEGKLIENVSMVAPVCAMIHDFAVTENWVIFPIIPQTCDLERMKAGGEHWQWNPKIPFYLGVLPRRGAKRFDVKWFTAPNSFPGHGANAYENDHGEIVFDLAMSDENVFAWPDQDGNAPSAQEIVQKLTRFTFDPKSDMLDLPTPEVLLEDDMEFSKIDDRFLMRKHDHIFFDLMRREYTNFRSIGMKIGGGAPIYNSLAHLTISTGSYDIYNPGSKHLIQEPVFIPRSAEEGDGWLMALVNNLDVGYSELHLVDTKNFVEAQAVIKLPVRLRPGLHGIGWDRTNWLGGLEWFIYTAFRTSTKVPIPLIHIVIGVLFEKIVG</sequence>
<feature type="binding site" evidence="5">
    <location>
        <position position="176"/>
    </location>
    <ligand>
        <name>Fe cation</name>
        <dbReference type="ChEBI" id="CHEBI:24875"/>
        <note>catalytic</note>
    </ligand>
</feature>
<feature type="binding site" evidence="5">
    <location>
        <position position="484"/>
    </location>
    <ligand>
        <name>Fe cation</name>
        <dbReference type="ChEBI" id="CHEBI:24875"/>
        <note>catalytic</note>
    </ligand>
</feature>
<feature type="binding site" evidence="5">
    <location>
        <position position="227"/>
    </location>
    <ligand>
        <name>Fe cation</name>
        <dbReference type="ChEBI" id="CHEBI:24875"/>
        <note>catalytic</note>
    </ligand>
</feature>
<comment type="similarity">
    <text evidence="1">Belongs to the carotenoid oxygenase family.</text>
</comment>
<dbReference type="GO" id="GO:0046872">
    <property type="term" value="F:metal ion binding"/>
    <property type="evidence" value="ECO:0007669"/>
    <property type="project" value="UniProtKB-KW"/>
</dbReference>
<dbReference type="PANTHER" id="PTHR10543:SF89">
    <property type="entry name" value="CAROTENOID 9,10(9',10')-CLEAVAGE DIOXYGENASE 1"/>
    <property type="match status" value="1"/>
</dbReference>
<keyword evidence="6" id="KW-0223">Dioxygenase</keyword>
<protein>
    <submittedName>
        <fullName evidence="6">Lignostilbene-alpha,beta-dioxygenase isozyme</fullName>
    </submittedName>
</protein>
<evidence type="ECO:0000256" key="1">
    <source>
        <dbReference type="ARBA" id="ARBA00006787"/>
    </source>
</evidence>
<keyword evidence="3" id="KW-0560">Oxidoreductase</keyword>
<gene>
    <name evidence="6" type="primary">LSDX1</name>
    <name evidence="6" type="ORF">LAWI1_G001226</name>
</gene>
<reference evidence="6 7" key="1">
    <citation type="submission" date="2018-05" db="EMBL/GenBank/DDBJ databases">
        <title>Genome sequencing and assembly of the regulated plant pathogen Lachnellula willkommii and related sister species for the development of diagnostic species identification markers.</title>
        <authorList>
            <person name="Giroux E."/>
            <person name="Bilodeau G."/>
        </authorList>
    </citation>
    <scope>NUCLEOTIDE SEQUENCE [LARGE SCALE GENOMIC DNA]</scope>
    <source>
        <strain evidence="6 7">CBS 172.35</strain>
    </source>
</reference>
<dbReference type="GO" id="GO:0016121">
    <property type="term" value="P:carotene catabolic process"/>
    <property type="evidence" value="ECO:0007669"/>
    <property type="project" value="TreeGrafter"/>
</dbReference>
<dbReference type="GO" id="GO:0010436">
    <property type="term" value="F:carotenoid dioxygenase activity"/>
    <property type="evidence" value="ECO:0007669"/>
    <property type="project" value="TreeGrafter"/>
</dbReference>
<evidence type="ECO:0000256" key="5">
    <source>
        <dbReference type="PIRSR" id="PIRSR604294-1"/>
    </source>
</evidence>
<accession>A0A559MF03</accession>
<keyword evidence="7" id="KW-1185">Reference proteome</keyword>
<feature type="binding site" evidence="5">
    <location>
        <position position="292"/>
    </location>
    <ligand>
        <name>Fe cation</name>
        <dbReference type="ChEBI" id="CHEBI:24875"/>
        <note>catalytic</note>
    </ligand>
</feature>
<dbReference type="Pfam" id="PF03055">
    <property type="entry name" value="RPE65"/>
    <property type="match status" value="1"/>
</dbReference>
<evidence type="ECO:0000256" key="4">
    <source>
        <dbReference type="ARBA" id="ARBA00023004"/>
    </source>
</evidence>
<keyword evidence="4 5" id="KW-0408">Iron</keyword>
<evidence type="ECO:0000256" key="3">
    <source>
        <dbReference type="ARBA" id="ARBA00023002"/>
    </source>
</evidence>
<evidence type="ECO:0000256" key="2">
    <source>
        <dbReference type="ARBA" id="ARBA00022723"/>
    </source>
</evidence>
<keyword evidence="2 5" id="KW-0479">Metal-binding</keyword>
<dbReference type="AlphaFoldDB" id="A0A559MF03"/>
<name>A0A559MF03_9HELO</name>
<evidence type="ECO:0000313" key="7">
    <source>
        <dbReference type="Proteomes" id="UP000315522"/>
    </source>
</evidence>
<dbReference type="InterPro" id="IPR004294">
    <property type="entry name" value="Carotenoid_Oase"/>
</dbReference>
<dbReference type="PANTHER" id="PTHR10543">
    <property type="entry name" value="BETA-CAROTENE DIOXYGENASE"/>
    <property type="match status" value="1"/>
</dbReference>
<feature type="non-terminal residue" evidence="6">
    <location>
        <position position="1"/>
    </location>
</feature>
<comment type="caution">
    <text evidence="6">The sequence shown here is derived from an EMBL/GenBank/DDBJ whole genome shotgun (WGS) entry which is preliminary data.</text>
</comment>
<proteinExistence type="inferred from homology"/>
<evidence type="ECO:0000313" key="6">
    <source>
        <dbReference type="EMBL" id="TVY91552.1"/>
    </source>
</evidence>
<comment type="cofactor">
    <cofactor evidence="5">
        <name>Fe(2+)</name>
        <dbReference type="ChEBI" id="CHEBI:29033"/>
    </cofactor>
    <text evidence="5">Binds 1 Fe(2+) ion per subunit.</text>
</comment>
<dbReference type="EMBL" id="QGML01000521">
    <property type="protein sequence ID" value="TVY91552.1"/>
    <property type="molecule type" value="Genomic_DNA"/>
</dbReference>
<organism evidence="6 7">
    <name type="scientific">Lachnellula willkommii</name>
    <dbReference type="NCBI Taxonomy" id="215461"/>
    <lineage>
        <taxon>Eukaryota</taxon>
        <taxon>Fungi</taxon>
        <taxon>Dikarya</taxon>
        <taxon>Ascomycota</taxon>
        <taxon>Pezizomycotina</taxon>
        <taxon>Leotiomycetes</taxon>
        <taxon>Helotiales</taxon>
        <taxon>Lachnaceae</taxon>
        <taxon>Lachnellula</taxon>
    </lineage>
</organism>
<dbReference type="Proteomes" id="UP000315522">
    <property type="component" value="Unassembled WGS sequence"/>
</dbReference>